<keyword evidence="1" id="KW-0732">Signal</keyword>
<feature type="signal peptide" evidence="1">
    <location>
        <begin position="1"/>
        <end position="20"/>
    </location>
</feature>
<dbReference type="InterPro" id="IPR001466">
    <property type="entry name" value="Beta-lactam-related"/>
</dbReference>
<dbReference type="InterPro" id="IPR050789">
    <property type="entry name" value="Diverse_Enzym_Activities"/>
</dbReference>
<dbReference type="PANTHER" id="PTHR43283:SF7">
    <property type="entry name" value="BETA-LACTAMASE-RELATED DOMAIN-CONTAINING PROTEIN"/>
    <property type="match status" value="1"/>
</dbReference>
<dbReference type="Pfam" id="PF00144">
    <property type="entry name" value="Beta-lactamase"/>
    <property type="match status" value="1"/>
</dbReference>
<dbReference type="PANTHER" id="PTHR43283">
    <property type="entry name" value="BETA-LACTAMASE-RELATED"/>
    <property type="match status" value="1"/>
</dbReference>
<name>A0A3P1CVF1_9BACT</name>
<feature type="domain" description="Beta-lactamase-related" evidence="2">
    <location>
        <begin position="77"/>
        <end position="343"/>
    </location>
</feature>
<dbReference type="Gene3D" id="3.40.710.10">
    <property type="entry name" value="DD-peptidase/beta-lactamase superfamily"/>
    <property type="match status" value="1"/>
</dbReference>
<dbReference type="InterPro" id="IPR012338">
    <property type="entry name" value="Beta-lactam/transpept-like"/>
</dbReference>
<feature type="chain" id="PRO_5018211189" evidence="1">
    <location>
        <begin position="21"/>
        <end position="370"/>
    </location>
</feature>
<evidence type="ECO:0000313" key="3">
    <source>
        <dbReference type="EMBL" id="RRB17352.1"/>
    </source>
</evidence>
<gene>
    <name evidence="3" type="ORF">EHT87_03445</name>
</gene>
<sequence>MINCILFRRILGWVSLAALAGCGQLSRDPSVQYSYQIPKSVEDGWSVASLQSQQMNPKPIEQLTDMITTEQYRNIHSLLISKNGKLVYENYFGGYTESVPENIYSATKSITSALIGIALDKRFIKSLDEKVVDYFPKEAPLPNLTDAKKQITIRDLLTMSSGLDCNDDDSQSPGREEKMYQAQDWIRYTLSLPMENSPGTQTHYCTGGVAVLGGILQQATGKTVDEFAQLYLWDPLTIKPIRWDRMPAGPVNTSGRLFIRPRDMAKIGQLYLNKGQWQGRQVISADWIDASTRHQTLLRNQEYGYLWWRRQFTVDDKIYPAYYASGNGGQFIVVIPSADLVVVSTAGNLNSGLTAQIFGMIRFGILPALL</sequence>
<reference evidence="3 4" key="1">
    <citation type="submission" date="2018-11" db="EMBL/GenBank/DDBJ databases">
        <authorList>
            <person name="Zhou Z."/>
            <person name="Wang G."/>
        </authorList>
    </citation>
    <scope>NUCLEOTIDE SEQUENCE [LARGE SCALE GENOMIC DNA]</scope>
    <source>
        <strain evidence="3 4">KCTC42998</strain>
    </source>
</reference>
<evidence type="ECO:0000256" key="1">
    <source>
        <dbReference type="SAM" id="SignalP"/>
    </source>
</evidence>
<proteinExistence type="predicted"/>
<dbReference type="Proteomes" id="UP000274271">
    <property type="component" value="Unassembled WGS sequence"/>
</dbReference>
<dbReference type="GO" id="GO:0016787">
    <property type="term" value="F:hydrolase activity"/>
    <property type="evidence" value="ECO:0007669"/>
    <property type="project" value="UniProtKB-KW"/>
</dbReference>
<protein>
    <submittedName>
        <fullName evidence="3">Class C beta-lactamase-related serine hydrolase</fullName>
    </submittedName>
</protein>
<keyword evidence="4" id="KW-1185">Reference proteome</keyword>
<evidence type="ECO:0000313" key="4">
    <source>
        <dbReference type="Proteomes" id="UP000274271"/>
    </source>
</evidence>
<dbReference type="EMBL" id="RQJP01000001">
    <property type="protein sequence ID" value="RRB17352.1"/>
    <property type="molecule type" value="Genomic_DNA"/>
</dbReference>
<evidence type="ECO:0000259" key="2">
    <source>
        <dbReference type="Pfam" id="PF00144"/>
    </source>
</evidence>
<accession>A0A3P1CVF1</accession>
<comment type="caution">
    <text evidence="3">The sequence shown here is derived from an EMBL/GenBank/DDBJ whole genome shotgun (WGS) entry which is preliminary data.</text>
</comment>
<dbReference type="SUPFAM" id="SSF56601">
    <property type="entry name" value="beta-lactamase/transpeptidase-like"/>
    <property type="match status" value="1"/>
</dbReference>
<keyword evidence="3" id="KW-0378">Hydrolase</keyword>
<dbReference type="RefSeq" id="WP_124903879.1">
    <property type="nucleotide sequence ID" value="NZ_RQJP01000001.1"/>
</dbReference>
<dbReference type="AlphaFoldDB" id="A0A3P1CVF1"/>
<dbReference type="OrthoDB" id="1185352at2"/>
<organism evidence="3 4">
    <name type="scientific">Larkinella knui</name>
    <dbReference type="NCBI Taxonomy" id="2025310"/>
    <lineage>
        <taxon>Bacteria</taxon>
        <taxon>Pseudomonadati</taxon>
        <taxon>Bacteroidota</taxon>
        <taxon>Cytophagia</taxon>
        <taxon>Cytophagales</taxon>
        <taxon>Spirosomataceae</taxon>
        <taxon>Larkinella</taxon>
    </lineage>
</organism>